<dbReference type="AlphaFoldDB" id="A0A916W9L1"/>
<reference evidence="1" key="2">
    <citation type="submission" date="2020-09" db="EMBL/GenBank/DDBJ databases">
        <authorList>
            <person name="Sun Q."/>
            <person name="Zhou Y."/>
        </authorList>
    </citation>
    <scope>NUCLEOTIDE SEQUENCE</scope>
    <source>
        <strain evidence="1">CGMCC 1.15320</strain>
    </source>
</reference>
<gene>
    <name evidence="1" type="ORF">GCM10011385_36940</name>
</gene>
<name>A0A916W9L1_9HYPH</name>
<reference evidence="1" key="1">
    <citation type="journal article" date="2014" name="Int. J. Syst. Evol. Microbiol.">
        <title>Complete genome sequence of Corynebacterium casei LMG S-19264T (=DSM 44701T), isolated from a smear-ripened cheese.</title>
        <authorList>
            <consortium name="US DOE Joint Genome Institute (JGI-PGF)"/>
            <person name="Walter F."/>
            <person name="Albersmeier A."/>
            <person name="Kalinowski J."/>
            <person name="Ruckert C."/>
        </authorList>
    </citation>
    <scope>NUCLEOTIDE SEQUENCE</scope>
    <source>
        <strain evidence="1">CGMCC 1.15320</strain>
    </source>
</reference>
<sequence length="92" mass="10056">MASKRRAHTEMKRIARSKHADLEAALGQHGFHRGIEGRRPWHGPAGDCARGVMQMPVPAEDHVGFGDKPACGFAETRQAILADADDGKPFLR</sequence>
<comment type="caution">
    <text evidence="1">The sequence shown here is derived from an EMBL/GenBank/DDBJ whole genome shotgun (WGS) entry which is preliminary data.</text>
</comment>
<dbReference type="EMBL" id="BMIF01000015">
    <property type="protein sequence ID" value="GGA79349.1"/>
    <property type="molecule type" value="Genomic_DNA"/>
</dbReference>
<organism evidence="1 2">
    <name type="scientific">Nitratireductor aestuarii</name>
    <dbReference type="NCBI Taxonomy" id="1735103"/>
    <lineage>
        <taxon>Bacteria</taxon>
        <taxon>Pseudomonadati</taxon>
        <taxon>Pseudomonadota</taxon>
        <taxon>Alphaproteobacteria</taxon>
        <taxon>Hyphomicrobiales</taxon>
        <taxon>Phyllobacteriaceae</taxon>
        <taxon>Nitratireductor</taxon>
    </lineage>
</organism>
<evidence type="ECO:0000313" key="1">
    <source>
        <dbReference type="EMBL" id="GGA79349.1"/>
    </source>
</evidence>
<accession>A0A916W9L1</accession>
<dbReference type="Proteomes" id="UP000636264">
    <property type="component" value="Unassembled WGS sequence"/>
</dbReference>
<protein>
    <submittedName>
        <fullName evidence="1">Uncharacterized protein</fullName>
    </submittedName>
</protein>
<keyword evidence="2" id="KW-1185">Reference proteome</keyword>
<proteinExistence type="predicted"/>
<evidence type="ECO:0000313" key="2">
    <source>
        <dbReference type="Proteomes" id="UP000636264"/>
    </source>
</evidence>